<evidence type="ECO:0000256" key="2">
    <source>
        <dbReference type="PIRSR" id="PIRSR640198-1"/>
    </source>
</evidence>
<evidence type="ECO:0000313" key="6">
    <source>
        <dbReference type="Proteomes" id="UP000254841"/>
    </source>
</evidence>
<feature type="active site" evidence="2">
    <location>
        <position position="189"/>
    </location>
</feature>
<feature type="binding site" evidence="1">
    <location>
        <position position="189"/>
    </location>
    <ligand>
        <name>ATP</name>
        <dbReference type="ChEBI" id="CHEBI:30616"/>
    </ligand>
</feature>
<dbReference type="InterPro" id="IPR040198">
    <property type="entry name" value="Fido_containing"/>
</dbReference>
<dbReference type="Pfam" id="PF21248">
    <property type="entry name" value="SoFic-like_C"/>
    <property type="match status" value="1"/>
</dbReference>
<feature type="domain" description="Fido" evidence="4">
    <location>
        <begin position="103"/>
        <end position="253"/>
    </location>
</feature>
<dbReference type="EMBL" id="UGHV01000001">
    <property type="protein sequence ID" value="STO97924.1"/>
    <property type="molecule type" value="Genomic_DNA"/>
</dbReference>
<keyword evidence="1" id="KW-0067">ATP-binding</keyword>
<dbReference type="GO" id="GO:0005524">
    <property type="term" value="F:ATP binding"/>
    <property type="evidence" value="ECO:0007669"/>
    <property type="project" value="UniProtKB-KW"/>
</dbReference>
<evidence type="ECO:0000256" key="1">
    <source>
        <dbReference type="PIRSR" id="PIRSR038925-1"/>
    </source>
</evidence>
<dbReference type="InterPro" id="IPR048770">
    <property type="entry name" value="SoFic-like_C"/>
</dbReference>
<dbReference type="PANTHER" id="PTHR13504">
    <property type="entry name" value="FIDO DOMAIN-CONTAINING PROTEIN DDB_G0283145"/>
    <property type="match status" value="1"/>
</dbReference>
<dbReference type="SUPFAM" id="SSF140931">
    <property type="entry name" value="Fic-like"/>
    <property type="match status" value="1"/>
</dbReference>
<evidence type="ECO:0000256" key="3">
    <source>
        <dbReference type="PIRSR" id="PIRSR640198-2"/>
    </source>
</evidence>
<protein>
    <submittedName>
        <fullName evidence="5">Fic family protein</fullName>
    </submittedName>
</protein>
<gene>
    <name evidence="5" type="ORF">NCTC12410_01765</name>
</gene>
<sequence length="357" mass="41208">MQEFIPQELPVSLNLTPKIYKLLTTASRKLAELNGFAKIIPNQDILINSLVLQEAKDSNAIENIITTHDELFLAQIDETKITKNAKEVQNYELALKTGFKLLQKDNLLLNKHILEIQRYLERNNAGFRTQSGTTLTNPLTGEIKHIPPQNADDIKRLMSNLEKYINDDTDELDPLIKLAIIHYQFETIHPFYDGNGRTGRILNILYLVYHKLLDLPILYLSAYIIATKDKYYKLLEEVSKTASFNDWIEYVLIGVEKTSYATISRIKAIDLAMQEISQTLQKQKDTIYSKDFVELLFSHPYTKIQSIEKGLKVHRHTASVYLKICQELGILDCIKIGRNKYFINIKLFEILSQELIC</sequence>
<evidence type="ECO:0000313" key="5">
    <source>
        <dbReference type="EMBL" id="STO97924.1"/>
    </source>
</evidence>
<dbReference type="InterPro" id="IPR026287">
    <property type="entry name" value="SoFic-like"/>
</dbReference>
<reference evidence="5 6" key="1">
    <citation type="submission" date="2018-06" db="EMBL/GenBank/DDBJ databases">
        <authorList>
            <consortium name="Pathogen Informatics"/>
            <person name="Doyle S."/>
        </authorList>
    </citation>
    <scope>NUCLEOTIDE SEQUENCE [LARGE SCALE GENOMIC DNA]</scope>
    <source>
        <strain evidence="5 6">NCTC12410</strain>
    </source>
</reference>
<dbReference type="RefSeq" id="WP_115012118.1">
    <property type="nucleotide sequence ID" value="NZ_UGHV01000001.1"/>
</dbReference>
<proteinExistence type="predicted"/>
<dbReference type="InterPro" id="IPR003812">
    <property type="entry name" value="Fido"/>
</dbReference>
<dbReference type="OrthoDB" id="9813719at2"/>
<dbReference type="Pfam" id="PF13784">
    <property type="entry name" value="Fic_N"/>
    <property type="match status" value="1"/>
</dbReference>
<dbReference type="Pfam" id="PF02661">
    <property type="entry name" value="Fic"/>
    <property type="match status" value="1"/>
</dbReference>
<organism evidence="5 6">
    <name type="scientific">Helicobacter canis</name>
    <dbReference type="NCBI Taxonomy" id="29419"/>
    <lineage>
        <taxon>Bacteria</taxon>
        <taxon>Pseudomonadati</taxon>
        <taxon>Campylobacterota</taxon>
        <taxon>Epsilonproteobacteria</taxon>
        <taxon>Campylobacterales</taxon>
        <taxon>Helicobacteraceae</taxon>
        <taxon>Helicobacter</taxon>
    </lineage>
</organism>
<dbReference type="AlphaFoldDB" id="A0A377J6L0"/>
<dbReference type="Proteomes" id="UP000254841">
    <property type="component" value="Unassembled WGS sequence"/>
</dbReference>
<keyword evidence="1" id="KW-0547">Nucleotide-binding</keyword>
<dbReference type="InterPro" id="IPR036597">
    <property type="entry name" value="Fido-like_dom_sf"/>
</dbReference>
<dbReference type="PROSITE" id="PS51459">
    <property type="entry name" value="FIDO"/>
    <property type="match status" value="1"/>
</dbReference>
<dbReference type="Gene3D" id="1.10.3290.10">
    <property type="entry name" value="Fido-like domain"/>
    <property type="match status" value="1"/>
</dbReference>
<feature type="binding site" evidence="1">
    <location>
        <position position="231"/>
    </location>
    <ligand>
        <name>ATP</name>
        <dbReference type="ChEBI" id="CHEBI:30616"/>
    </ligand>
</feature>
<feature type="binding site" evidence="1">
    <location>
        <begin position="194"/>
        <end position="200"/>
    </location>
    <ligand>
        <name>ATP</name>
        <dbReference type="ChEBI" id="CHEBI:30616"/>
    </ligand>
</feature>
<dbReference type="PIRSF" id="PIRSF038925">
    <property type="entry name" value="AMP-prot_trans"/>
    <property type="match status" value="1"/>
</dbReference>
<feature type="binding site" evidence="3">
    <location>
        <begin position="231"/>
        <end position="232"/>
    </location>
    <ligand>
        <name>ATP</name>
        <dbReference type="ChEBI" id="CHEBI:30616"/>
    </ligand>
</feature>
<accession>A0A377J6L0</accession>
<dbReference type="InterPro" id="IPR025758">
    <property type="entry name" value="Fic/DOC_N"/>
</dbReference>
<dbReference type="PANTHER" id="PTHR13504:SF35">
    <property type="entry name" value="PROTEIN ADENYLYLTRANSFERASE SOFIC"/>
    <property type="match status" value="1"/>
</dbReference>
<feature type="binding site" evidence="3">
    <location>
        <begin position="193"/>
        <end position="200"/>
    </location>
    <ligand>
        <name>ATP</name>
        <dbReference type="ChEBI" id="CHEBI:30616"/>
    </ligand>
</feature>
<feature type="binding site" evidence="1">
    <location>
        <position position="62"/>
    </location>
    <ligand>
        <name>ATP</name>
        <dbReference type="ChEBI" id="CHEBI:30616"/>
    </ligand>
</feature>
<name>A0A377J6L0_9HELI</name>
<evidence type="ECO:0000259" key="4">
    <source>
        <dbReference type="PROSITE" id="PS51459"/>
    </source>
</evidence>